<dbReference type="CDD" id="cd00531">
    <property type="entry name" value="NTF2_like"/>
    <property type="match status" value="1"/>
</dbReference>
<dbReference type="EMBL" id="JACHMP010000001">
    <property type="protein sequence ID" value="MBB5823177.1"/>
    <property type="molecule type" value="Genomic_DNA"/>
</dbReference>
<evidence type="ECO:0000313" key="3">
    <source>
        <dbReference type="Proteomes" id="UP000540685"/>
    </source>
</evidence>
<dbReference type="Proteomes" id="UP000540685">
    <property type="component" value="Unassembled WGS sequence"/>
</dbReference>
<dbReference type="InterPro" id="IPR037401">
    <property type="entry name" value="SnoaL-like"/>
</dbReference>
<dbReference type="InterPro" id="IPR032710">
    <property type="entry name" value="NTF2-like_dom_sf"/>
</dbReference>
<gene>
    <name evidence="2" type="ORF">F4562_006239</name>
</gene>
<comment type="caution">
    <text evidence="2">The sequence shown here is derived from an EMBL/GenBank/DDBJ whole genome shotgun (WGS) entry which is preliminary data.</text>
</comment>
<feature type="domain" description="SnoaL-like" evidence="1">
    <location>
        <begin position="28"/>
        <end position="160"/>
    </location>
</feature>
<reference evidence="2 3" key="1">
    <citation type="submission" date="2020-08" db="EMBL/GenBank/DDBJ databases">
        <title>Sequencing the genomes of 1000 actinobacteria strains.</title>
        <authorList>
            <person name="Klenk H.-P."/>
        </authorList>
    </citation>
    <scope>NUCLEOTIDE SEQUENCE [LARGE SCALE GENOMIC DNA]</scope>
    <source>
        <strain evidence="2 3">DSM 46887</strain>
    </source>
</reference>
<dbReference type="Pfam" id="PF13577">
    <property type="entry name" value="SnoaL_4"/>
    <property type="match status" value="1"/>
</dbReference>
<name>A0A7W9ILZ2_9ACTN</name>
<dbReference type="AlphaFoldDB" id="A0A7W9ILZ2"/>
<proteinExistence type="predicted"/>
<evidence type="ECO:0000259" key="1">
    <source>
        <dbReference type="Pfam" id="PF13577"/>
    </source>
</evidence>
<dbReference type="RefSeq" id="WP_184540178.1">
    <property type="nucleotide sequence ID" value="NZ_JACHMP010000001.1"/>
</dbReference>
<evidence type="ECO:0000313" key="2">
    <source>
        <dbReference type="EMBL" id="MBB5823177.1"/>
    </source>
</evidence>
<accession>A0A7W9ILZ2</accession>
<dbReference type="Gene3D" id="3.10.450.50">
    <property type="match status" value="1"/>
</dbReference>
<keyword evidence="3" id="KW-1185">Reference proteome</keyword>
<protein>
    <recommendedName>
        <fullName evidence="1">SnoaL-like domain-containing protein</fullName>
    </recommendedName>
</protein>
<sequence>MRSLTEPGGYRAVPPPGASGASIETLHQKVRQFYVLQAQLLDRGDVEAWAATFTEDAVFVQSSHRDRVFAGNSSPERRGRPAIAQAAGRGVAARAATGVTRRYWVDAHTVRRSYDLTLRTRFNALLIETPAGGPCRIFLSVAGEDILIPHGGAWQVSRRTIFHDDAG</sequence>
<dbReference type="SUPFAM" id="SSF54427">
    <property type="entry name" value="NTF2-like"/>
    <property type="match status" value="1"/>
</dbReference>
<organism evidence="2 3">
    <name type="scientific">Streptosporangium becharense</name>
    <dbReference type="NCBI Taxonomy" id="1816182"/>
    <lineage>
        <taxon>Bacteria</taxon>
        <taxon>Bacillati</taxon>
        <taxon>Actinomycetota</taxon>
        <taxon>Actinomycetes</taxon>
        <taxon>Streptosporangiales</taxon>
        <taxon>Streptosporangiaceae</taxon>
        <taxon>Streptosporangium</taxon>
    </lineage>
</organism>